<feature type="transmembrane region" description="Helical" evidence="1">
    <location>
        <begin position="145"/>
        <end position="167"/>
    </location>
</feature>
<feature type="chain" id="PRO_5040445590" description="Extracellular membrane protein CFEM domain-containing protein" evidence="2">
    <location>
        <begin position="20"/>
        <end position="309"/>
    </location>
</feature>
<accession>A0A9P6M2H8</accession>
<evidence type="ECO:0000313" key="4">
    <source>
        <dbReference type="Proteomes" id="UP000738359"/>
    </source>
</evidence>
<protein>
    <recommendedName>
        <fullName evidence="5">Extracellular membrane protein CFEM domain-containing protein</fullName>
    </recommendedName>
</protein>
<sequence>MKTTAILAAIAAAASTASAYTCPDEAGVATACRASVVRPLSCDNPKLFIVPCNAKQCNQPYVDNYAACQCRRNRTDFFQNSVNVAGLLRRCNVKGLTNPYGDPSQYRPGQGTQTFTPTRTAAPVVSPTETGVPISTQSHHISKGAIAGIVLGILGATALAALLGMCWRKKRNEHTTVYNSHVGYDNRGPTRTVVTEKIEPVVVKSVPGGAPSATTYSTPVTGASTVVPGNYNTNTTHSGNVVGTSTHPGGVNGIHPAGTTTHTTGVNHVNHAGTTTTTSGYNTQPRTGVVDSATNAAHNTSAHVNNPTH</sequence>
<keyword evidence="4" id="KW-1185">Reference proteome</keyword>
<organism evidence="3 4">
    <name type="scientific">Mortierella alpina</name>
    <name type="common">Oleaginous fungus</name>
    <name type="synonym">Mortierella renispora</name>
    <dbReference type="NCBI Taxonomy" id="64518"/>
    <lineage>
        <taxon>Eukaryota</taxon>
        <taxon>Fungi</taxon>
        <taxon>Fungi incertae sedis</taxon>
        <taxon>Mucoromycota</taxon>
        <taxon>Mortierellomycotina</taxon>
        <taxon>Mortierellomycetes</taxon>
        <taxon>Mortierellales</taxon>
        <taxon>Mortierellaceae</taxon>
        <taxon>Mortierella</taxon>
    </lineage>
</organism>
<proteinExistence type="predicted"/>
<comment type="caution">
    <text evidence="3">The sequence shown here is derived from an EMBL/GenBank/DDBJ whole genome shotgun (WGS) entry which is preliminary data.</text>
</comment>
<dbReference type="Proteomes" id="UP000738359">
    <property type="component" value="Unassembled WGS sequence"/>
</dbReference>
<evidence type="ECO:0000256" key="1">
    <source>
        <dbReference type="SAM" id="Phobius"/>
    </source>
</evidence>
<dbReference type="AlphaFoldDB" id="A0A9P6M2H8"/>
<name>A0A9P6M2H8_MORAP</name>
<feature type="signal peptide" evidence="2">
    <location>
        <begin position="1"/>
        <end position="19"/>
    </location>
</feature>
<keyword evidence="2" id="KW-0732">Signal</keyword>
<evidence type="ECO:0000313" key="3">
    <source>
        <dbReference type="EMBL" id="KAF9962938.1"/>
    </source>
</evidence>
<keyword evidence="1" id="KW-1133">Transmembrane helix</keyword>
<reference evidence="3" key="1">
    <citation type="journal article" date="2020" name="Fungal Divers.">
        <title>Resolving the Mortierellaceae phylogeny through synthesis of multi-gene phylogenetics and phylogenomics.</title>
        <authorList>
            <person name="Vandepol N."/>
            <person name="Liber J."/>
            <person name="Desiro A."/>
            <person name="Na H."/>
            <person name="Kennedy M."/>
            <person name="Barry K."/>
            <person name="Grigoriev I.V."/>
            <person name="Miller A.N."/>
            <person name="O'Donnell K."/>
            <person name="Stajich J.E."/>
            <person name="Bonito G."/>
        </authorList>
    </citation>
    <scope>NUCLEOTIDE SEQUENCE</scope>
    <source>
        <strain evidence="3">CK1249</strain>
    </source>
</reference>
<keyword evidence="1" id="KW-0472">Membrane</keyword>
<evidence type="ECO:0000256" key="2">
    <source>
        <dbReference type="SAM" id="SignalP"/>
    </source>
</evidence>
<gene>
    <name evidence="3" type="ORF">BGZ70_007787</name>
</gene>
<dbReference type="OrthoDB" id="2442630at2759"/>
<keyword evidence="1" id="KW-0812">Transmembrane</keyword>
<dbReference type="EMBL" id="JAAAHY010000511">
    <property type="protein sequence ID" value="KAF9962938.1"/>
    <property type="molecule type" value="Genomic_DNA"/>
</dbReference>
<evidence type="ECO:0008006" key="5">
    <source>
        <dbReference type="Google" id="ProtNLM"/>
    </source>
</evidence>